<comment type="caution">
    <text evidence="2">The sequence shown here is derived from an EMBL/GenBank/DDBJ whole genome shotgun (WGS) entry which is preliminary data.</text>
</comment>
<organism evidence="2 3">
    <name type="scientific">Acinetobacter baumannii 21072</name>
    <dbReference type="NCBI Taxonomy" id="1310697"/>
    <lineage>
        <taxon>Bacteria</taxon>
        <taxon>Pseudomonadati</taxon>
        <taxon>Pseudomonadota</taxon>
        <taxon>Gammaproteobacteria</taxon>
        <taxon>Moraxellales</taxon>
        <taxon>Moraxellaceae</taxon>
        <taxon>Acinetobacter</taxon>
        <taxon>Acinetobacter calcoaceticus/baumannii complex</taxon>
    </lineage>
</organism>
<evidence type="ECO:0000313" key="3">
    <source>
        <dbReference type="Proteomes" id="UP000027327"/>
    </source>
</evidence>
<protein>
    <submittedName>
        <fullName evidence="2">Uncharacterized protein</fullName>
    </submittedName>
</protein>
<dbReference type="EMBL" id="JMOD01000002">
    <property type="protein sequence ID" value="KCY23003.1"/>
    <property type="molecule type" value="Genomic_DNA"/>
</dbReference>
<dbReference type="PATRIC" id="fig|1310697.3.peg.208"/>
<feature type="coiled-coil region" evidence="1">
    <location>
        <begin position="103"/>
        <end position="130"/>
    </location>
</feature>
<proteinExistence type="predicted"/>
<evidence type="ECO:0000256" key="1">
    <source>
        <dbReference type="SAM" id="Coils"/>
    </source>
</evidence>
<gene>
    <name evidence="2" type="ORF">J596_0222</name>
</gene>
<evidence type="ECO:0000313" key="2">
    <source>
        <dbReference type="EMBL" id="KCY23003.1"/>
    </source>
</evidence>
<reference evidence="2 3" key="1">
    <citation type="submission" date="2014-04" db="EMBL/GenBank/DDBJ databases">
        <title>Comparative genomics and transcriptomics to identify genetic mechanisms underlying the emergence of carbapenem resistant Acinetobacter baumannii (CRAb).</title>
        <authorList>
            <person name="Harris A.D."/>
            <person name="Johnson K.J."/>
            <person name="George J."/>
            <person name="Nadendla S."/>
            <person name="Daugherty S.C."/>
            <person name="Parankush S."/>
            <person name="Sadzewicz L."/>
            <person name="Tallon L."/>
            <person name="Sengamalay N."/>
            <person name="Hazen T.H."/>
            <person name="Rasko D.A."/>
        </authorList>
    </citation>
    <scope>NUCLEOTIDE SEQUENCE [LARGE SCALE GENOMIC DNA]</scope>
    <source>
        <strain evidence="2 3">21072</strain>
    </source>
</reference>
<keyword evidence="1" id="KW-0175">Coiled coil</keyword>
<dbReference type="AlphaFoldDB" id="A0A062IYM2"/>
<dbReference type="Proteomes" id="UP000027327">
    <property type="component" value="Unassembled WGS sequence"/>
</dbReference>
<accession>A0A062IYM2</accession>
<sequence length="131" mass="14835">MNYKEMMALRCAYNHGLKTAETRAAACLYVKLRRAGLLEQLKAQQETPAPTARKKISERANPSDVNQLVNWMTSKYGRQAALARQLGVSACLVERVKNTGTCTQETLSRLKTAQQNIIKLEKKNENKRKRV</sequence>
<name>A0A062IYM2_ACIBA</name>
<dbReference type="RefSeq" id="WP_017724813.1">
    <property type="nucleotide sequence ID" value="NZ_JMOD01000002.1"/>
</dbReference>